<accession>A0ABP3QT36</accession>
<name>A0ABP3QT36_9BACI</name>
<protein>
    <submittedName>
        <fullName evidence="1">Uncharacterized protein</fullName>
    </submittedName>
</protein>
<organism evidence="1 2">
    <name type="scientific">Virgibacillus siamensis</name>
    <dbReference type="NCBI Taxonomy" id="480071"/>
    <lineage>
        <taxon>Bacteria</taxon>
        <taxon>Bacillati</taxon>
        <taxon>Bacillota</taxon>
        <taxon>Bacilli</taxon>
        <taxon>Bacillales</taxon>
        <taxon>Bacillaceae</taxon>
        <taxon>Virgibacillus</taxon>
    </lineage>
</organism>
<comment type="caution">
    <text evidence="1">The sequence shown here is derived from an EMBL/GenBank/DDBJ whole genome shotgun (WGS) entry which is preliminary data.</text>
</comment>
<proteinExistence type="predicted"/>
<dbReference type="Proteomes" id="UP001500866">
    <property type="component" value="Unassembled WGS sequence"/>
</dbReference>
<dbReference type="EMBL" id="BAAADS010000003">
    <property type="protein sequence ID" value="GAA0593657.1"/>
    <property type="molecule type" value="Genomic_DNA"/>
</dbReference>
<reference evidence="2" key="1">
    <citation type="journal article" date="2019" name="Int. J. Syst. Evol. Microbiol.">
        <title>The Global Catalogue of Microorganisms (GCM) 10K type strain sequencing project: providing services to taxonomists for standard genome sequencing and annotation.</title>
        <authorList>
            <consortium name="The Broad Institute Genomics Platform"/>
            <consortium name="The Broad Institute Genome Sequencing Center for Infectious Disease"/>
            <person name="Wu L."/>
            <person name="Ma J."/>
        </authorList>
    </citation>
    <scope>NUCLEOTIDE SEQUENCE [LARGE SCALE GENOMIC DNA]</scope>
    <source>
        <strain evidence="2">JCM 15395</strain>
    </source>
</reference>
<evidence type="ECO:0000313" key="2">
    <source>
        <dbReference type="Proteomes" id="UP001500866"/>
    </source>
</evidence>
<sequence>MQHIFIGELQGGIPVQDGPETAEVKWSPNKLPFLMIPNRRKQINDSLQNENAVIRDSITNSPFKIIFLRD</sequence>
<evidence type="ECO:0000313" key="1">
    <source>
        <dbReference type="EMBL" id="GAA0593657.1"/>
    </source>
</evidence>
<keyword evidence="2" id="KW-1185">Reference proteome</keyword>
<gene>
    <name evidence="1" type="ORF">GCM10009001_07290</name>
</gene>